<feature type="compositionally biased region" description="Basic residues" evidence="1">
    <location>
        <begin position="31"/>
        <end position="40"/>
    </location>
</feature>
<name>A0ABQ9Y7B9_9EUKA</name>
<reference evidence="2 3" key="1">
    <citation type="journal article" date="2022" name="bioRxiv">
        <title>Genomics of Preaxostyla Flagellates Illuminates Evolutionary Transitions and the Path Towards Mitochondrial Loss.</title>
        <authorList>
            <person name="Novak L.V.F."/>
            <person name="Treitli S.C."/>
            <person name="Pyrih J."/>
            <person name="Halakuc P."/>
            <person name="Pipaliya S.V."/>
            <person name="Vacek V."/>
            <person name="Brzon O."/>
            <person name="Soukal P."/>
            <person name="Eme L."/>
            <person name="Dacks J.B."/>
            <person name="Karnkowska A."/>
            <person name="Elias M."/>
            <person name="Hampl V."/>
        </authorList>
    </citation>
    <scope>NUCLEOTIDE SEQUENCE [LARGE SCALE GENOMIC DNA]</scope>
    <source>
        <strain evidence="2">NAU3</strain>
        <tissue evidence="2">Gut</tissue>
    </source>
</reference>
<feature type="region of interest" description="Disordered" evidence="1">
    <location>
        <begin position="24"/>
        <end position="50"/>
    </location>
</feature>
<evidence type="ECO:0000256" key="1">
    <source>
        <dbReference type="SAM" id="MobiDB-lite"/>
    </source>
</evidence>
<feature type="region of interest" description="Disordered" evidence="1">
    <location>
        <begin position="82"/>
        <end position="129"/>
    </location>
</feature>
<sequence>MDRTLKINTELMADINLSLDEVIQQNNPVHRQQRRQRRPRMNPNVSRRNAQDIRLNALRQRRAQPQRQMAPQVIPQNRRFLQTWSPRGQGRPLPPPPRRRPGFLEPAPRQQFSNRQPRPQPRPQQRFTQQERALIRQQLNQYNKPPRGGYNNGTQYMGNGLLPTPPQQPRRINHRNHIQTAPRRAIAAPIQPRQRVLVPQRIRQTGGRDIYVVPPGSTVIQGNLGARRGRGRGRQ</sequence>
<feature type="compositionally biased region" description="Low complexity" evidence="1">
    <location>
        <begin position="108"/>
        <end position="129"/>
    </location>
</feature>
<protein>
    <submittedName>
        <fullName evidence="2">Uncharacterized protein</fullName>
    </submittedName>
</protein>
<dbReference type="Proteomes" id="UP001281761">
    <property type="component" value="Unassembled WGS sequence"/>
</dbReference>
<comment type="caution">
    <text evidence="2">The sequence shown here is derived from an EMBL/GenBank/DDBJ whole genome shotgun (WGS) entry which is preliminary data.</text>
</comment>
<organism evidence="2 3">
    <name type="scientific">Blattamonas nauphoetae</name>
    <dbReference type="NCBI Taxonomy" id="2049346"/>
    <lineage>
        <taxon>Eukaryota</taxon>
        <taxon>Metamonada</taxon>
        <taxon>Preaxostyla</taxon>
        <taxon>Oxymonadida</taxon>
        <taxon>Blattamonas</taxon>
    </lineage>
</organism>
<evidence type="ECO:0000313" key="2">
    <source>
        <dbReference type="EMBL" id="KAK2959666.1"/>
    </source>
</evidence>
<dbReference type="EMBL" id="JARBJD010000028">
    <property type="protein sequence ID" value="KAK2959666.1"/>
    <property type="molecule type" value="Genomic_DNA"/>
</dbReference>
<accession>A0ABQ9Y7B9</accession>
<proteinExistence type="predicted"/>
<evidence type="ECO:0000313" key="3">
    <source>
        <dbReference type="Proteomes" id="UP001281761"/>
    </source>
</evidence>
<gene>
    <name evidence="2" type="ORF">BLNAU_5443</name>
</gene>
<keyword evidence="3" id="KW-1185">Reference proteome</keyword>